<dbReference type="PANTHER" id="PTHR24095">
    <property type="entry name" value="ACETYL-COENZYME A SYNTHETASE"/>
    <property type="match status" value="1"/>
</dbReference>
<dbReference type="SUPFAM" id="SSF56801">
    <property type="entry name" value="Acetyl-CoA synthetase-like"/>
    <property type="match status" value="1"/>
</dbReference>
<dbReference type="EMBL" id="VYZJ01001352">
    <property type="protein sequence ID" value="NWR23615.1"/>
    <property type="molecule type" value="Genomic_DNA"/>
</dbReference>
<dbReference type="PANTHER" id="PTHR24095:SF126">
    <property type="entry name" value="ACETYL-COENZYME A SYNTHETASE, CYTOPLASMIC"/>
    <property type="match status" value="1"/>
</dbReference>
<accession>A0A7K4VMR0</accession>
<organism evidence="4 5">
    <name type="scientific">Emberiza fucata</name>
    <dbReference type="NCBI Taxonomy" id="337179"/>
    <lineage>
        <taxon>Eukaryota</taxon>
        <taxon>Metazoa</taxon>
        <taxon>Chordata</taxon>
        <taxon>Craniata</taxon>
        <taxon>Vertebrata</taxon>
        <taxon>Euteleostomi</taxon>
        <taxon>Archelosauria</taxon>
        <taxon>Archosauria</taxon>
        <taxon>Dinosauria</taxon>
        <taxon>Saurischia</taxon>
        <taxon>Theropoda</taxon>
        <taxon>Coelurosauria</taxon>
        <taxon>Aves</taxon>
        <taxon>Neognathae</taxon>
        <taxon>Neoaves</taxon>
        <taxon>Telluraves</taxon>
        <taxon>Australaves</taxon>
        <taxon>Passeriformes</taxon>
        <taxon>Passeroidea</taxon>
        <taxon>Fringillidae</taxon>
        <taxon>Emberizinae</taxon>
        <taxon>Emberizini</taxon>
        <taxon>Emberiza</taxon>
    </lineage>
</organism>
<dbReference type="GO" id="GO:0006085">
    <property type="term" value="P:acetyl-CoA biosynthetic process"/>
    <property type="evidence" value="ECO:0007669"/>
    <property type="project" value="TreeGrafter"/>
</dbReference>
<evidence type="ECO:0000256" key="2">
    <source>
        <dbReference type="SAM" id="Phobius"/>
    </source>
</evidence>
<reference evidence="4 5" key="1">
    <citation type="submission" date="2019-09" db="EMBL/GenBank/DDBJ databases">
        <title>Bird 10,000 Genomes (B10K) Project - Family phase.</title>
        <authorList>
            <person name="Zhang G."/>
        </authorList>
    </citation>
    <scope>NUCLEOTIDE SEQUENCE [LARGE SCALE GENOMIC DNA]</scope>
    <source>
        <strain evidence="4">B10K-DU-015-11</strain>
        <tissue evidence="4">Mixed tissue sample</tissue>
    </source>
</reference>
<dbReference type="GO" id="GO:0003987">
    <property type="term" value="F:acetate-CoA ligase activity"/>
    <property type="evidence" value="ECO:0007669"/>
    <property type="project" value="UniProtKB-EC"/>
</dbReference>
<feature type="non-terminal residue" evidence="4">
    <location>
        <position position="88"/>
    </location>
</feature>
<dbReference type="Gene3D" id="3.40.50.12780">
    <property type="entry name" value="N-terminal domain of ligase-like"/>
    <property type="match status" value="1"/>
</dbReference>
<evidence type="ECO:0000313" key="5">
    <source>
        <dbReference type="Proteomes" id="UP000580681"/>
    </source>
</evidence>
<dbReference type="GO" id="GO:0005737">
    <property type="term" value="C:cytoplasm"/>
    <property type="evidence" value="ECO:0007669"/>
    <property type="project" value="TreeGrafter"/>
</dbReference>
<proteinExistence type="predicted"/>
<keyword evidence="2" id="KW-0812">Transmembrane</keyword>
<dbReference type="EC" id="6.2.1.1" evidence="1"/>
<dbReference type="InterPro" id="IPR000873">
    <property type="entry name" value="AMP-dep_synth/lig_dom"/>
</dbReference>
<dbReference type="AlphaFoldDB" id="A0A7K4VMR0"/>
<gene>
    <name evidence="4" type="primary">Acss2</name>
    <name evidence="4" type="ORF">EMBFUC_R13763</name>
</gene>
<keyword evidence="5" id="KW-1185">Reference proteome</keyword>
<dbReference type="InterPro" id="IPR042099">
    <property type="entry name" value="ANL_N_sf"/>
</dbReference>
<evidence type="ECO:0000313" key="4">
    <source>
        <dbReference type="EMBL" id="NWR23615.1"/>
    </source>
</evidence>
<evidence type="ECO:0000256" key="1">
    <source>
        <dbReference type="ARBA" id="ARBA00013275"/>
    </source>
</evidence>
<feature type="domain" description="AMP-dependent synthetase/ligase" evidence="3">
    <location>
        <begin position="7"/>
        <end position="88"/>
    </location>
</feature>
<keyword evidence="2" id="KW-1133">Transmembrane helix</keyword>
<sequence>EGNEPGDSTKITYRELLHKVCQFANVLHSQGVKKGDRVSIYLPMILELVVAMLACARIGALHSIVFAGFSADSLCERILDCGCSLLIT</sequence>
<feature type="non-terminal residue" evidence="4">
    <location>
        <position position="1"/>
    </location>
</feature>
<dbReference type="Proteomes" id="UP000580681">
    <property type="component" value="Unassembled WGS sequence"/>
</dbReference>
<keyword evidence="2" id="KW-0472">Membrane</keyword>
<dbReference type="Pfam" id="PF00501">
    <property type="entry name" value="AMP-binding"/>
    <property type="match status" value="1"/>
</dbReference>
<feature type="transmembrane region" description="Helical" evidence="2">
    <location>
        <begin position="40"/>
        <end position="60"/>
    </location>
</feature>
<name>A0A7K4VMR0_9EMBE</name>
<evidence type="ECO:0000259" key="3">
    <source>
        <dbReference type="Pfam" id="PF00501"/>
    </source>
</evidence>
<comment type="caution">
    <text evidence="4">The sequence shown here is derived from an EMBL/GenBank/DDBJ whole genome shotgun (WGS) entry which is preliminary data.</text>
</comment>
<protein>
    <recommendedName>
        <fullName evidence="1">acetate--CoA ligase</fullName>
        <ecNumber evidence="1">6.2.1.1</ecNumber>
    </recommendedName>
</protein>